<dbReference type="SMART" id="SM01005">
    <property type="entry name" value="Ala_racemase_C"/>
    <property type="match status" value="1"/>
</dbReference>
<dbReference type="GO" id="GO:0030170">
    <property type="term" value="F:pyridoxal phosphate binding"/>
    <property type="evidence" value="ECO:0007669"/>
    <property type="project" value="UniProtKB-UniRule"/>
</dbReference>
<organism evidence="8 9">
    <name type="scientific">Candidatus Uhrbacteria bacterium RIFOXYB2_FULL_57_15</name>
    <dbReference type="NCBI Taxonomy" id="1802422"/>
    <lineage>
        <taxon>Bacteria</taxon>
        <taxon>Candidatus Uhriibacteriota</taxon>
    </lineage>
</organism>
<protein>
    <recommendedName>
        <fullName evidence="4">Alanine racemase</fullName>
        <ecNumber evidence="4">5.1.1.1</ecNumber>
    </recommendedName>
</protein>
<comment type="caution">
    <text evidence="8">The sequence shown here is derived from an EMBL/GenBank/DDBJ whole genome shotgun (WGS) entry which is preliminary data.</text>
</comment>
<dbReference type="InterPro" id="IPR009006">
    <property type="entry name" value="Ala_racemase/Decarboxylase_C"/>
</dbReference>
<evidence type="ECO:0000259" key="7">
    <source>
        <dbReference type="SMART" id="SM01005"/>
    </source>
</evidence>
<dbReference type="InterPro" id="IPR011079">
    <property type="entry name" value="Ala_racemase_C"/>
</dbReference>
<comment type="catalytic activity">
    <reaction evidence="4">
        <text>L-alanine = D-alanine</text>
        <dbReference type="Rhea" id="RHEA:20249"/>
        <dbReference type="ChEBI" id="CHEBI:57416"/>
        <dbReference type="ChEBI" id="CHEBI:57972"/>
        <dbReference type="EC" id="5.1.1.1"/>
    </reaction>
</comment>
<comment type="function">
    <text evidence="4">Catalyzes the interconversion of L-alanine and D-alanine. May also act on other amino acids.</text>
</comment>
<comment type="similarity">
    <text evidence="4">Belongs to the alanine racemase family.</text>
</comment>
<keyword evidence="2 4" id="KW-0663">Pyridoxal phosphate</keyword>
<evidence type="ECO:0000313" key="8">
    <source>
        <dbReference type="EMBL" id="OGL98193.1"/>
    </source>
</evidence>
<dbReference type="AlphaFoldDB" id="A0A1F7W5U9"/>
<feature type="binding site" evidence="4 6">
    <location>
        <position position="135"/>
    </location>
    <ligand>
        <name>substrate</name>
    </ligand>
</feature>
<dbReference type="InterPro" id="IPR001608">
    <property type="entry name" value="Ala_racemase_N"/>
</dbReference>
<keyword evidence="3 4" id="KW-0413">Isomerase</keyword>
<dbReference type="Gene3D" id="2.40.37.10">
    <property type="entry name" value="Lyase, Ornithine Decarboxylase, Chain A, domain 1"/>
    <property type="match status" value="1"/>
</dbReference>
<dbReference type="InterPro" id="IPR020622">
    <property type="entry name" value="Ala_racemase_pyridoxalP-BS"/>
</dbReference>
<feature type="active site" description="Proton acceptor; specific for D-alanine" evidence="4">
    <location>
        <position position="37"/>
    </location>
</feature>
<dbReference type="CDD" id="cd00430">
    <property type="entry name" value="PLPDE_III_AR"/>
    <property type="match status" value="1"/>
</dbReference>
<accession>A0A1F7W5U9</accession>
<dbReference type="InterPro" id="IPR029066">
    <property type="entry name" value="PLP-binding_barrel"/>
</dbReference>
<dbReference type="EMBL" id="MGFE01000022">
    <property type="protein sequence ID" value="OGL98193.1"/>
    <property type="molecule type" value="Genomic_DNA"/>
</dbReference>
<dbReference type="PANTHER" id="PTHR30511:SF0">
    <property type="entry name" value="ALANINE RACEMASE, CATABOLIC-RELATED"/>
    <property type="match status" value="1"/>
</dbReference>
<dbReference type="GO" id="GO:0030632">
    <property type="term" value="P:D-alanine biosynthetic process"/>
    <property type="evidence" value="ECO:0007669"/>
    <property type="project" value="UniProtKB-UniRule"/>
</dbReference>
<evidence type="ECO:0000256" key="3">
    <source>
        <dbReference type="ARBA" id="ARBA00023235"/>
    </source>
</evidence>
<feature type="domain" description="Alanine racemase C-terminal" evidence="7">
    <location>
        <begin position="251"/>
        <end position="379"/>
    </location>
</feature>
<dbReference type="GO" id="GO:0005829">
    <property type="term" value="C:cytosol"/>
    <property type="evidence" value="ECO:0007669"/>
    <property type="project" value="TreeGrafter"/>
</dbReference>
<dbReference type="Pfam" id="PF01168">
    <property type="entry name" value="Ala_racemase_N"/>
    <property type="match status" value="1"/>
</dbReference>
<evidence type="ECO:0000256" key="1">
    <source>
        <dbReference type="ARBA" id="ARBA00001933"/>
    </source>
</evidence>
<evidence type="ECO:0000313" key="9">
    <source>
        <dbReference type="Proteomes" id="UP000176501"/>
    </source>
</evidence>
<comment type="cofactor">
    <cofactor evidence="1 4 5">
        <name>pyridoxal 5'-phosphate</name>
        <dbReference type="ChEBI" id="CHEBI:597326"/>
    </cofactor>
</comment>
<dbReference type="InterPro" id="IPR000821">
    <property type="entry name" value="Ala_racemase"/>
</dbReference>
<gene>
    <name evidence="8" type="ORF">A2304_03725</name>
</gene>
<dbReference type="GO" id="GO:0008784">
    <property type="term" value="F:alanine racemase activity"/>
    <property type="evidence" value="ECO:0007669"/>
    <property type="project" value="UniProtKB-UniRule"/>
</dbReference>
<evidence type="ECO:0000256" key="2">
    <source>
        <dbReference type="ARBA" id="ARBA00022898"/>
    </source>
</evidence>
<dbReference type="UniPathway" id="UPA00042">
    <property type="reaction ID" value="UER00497"/>
</dbReference>
<feature type="modified residue" description="N6-(pyridoxal phosphate)lysine" evidence="4 5">
    <location>
        <position position="37"/>
    </location>
</feature>
<dbReference type="Proteomes" id="UP000176501">
    <property type="component" value="Unassembled WGS sequence"/>
</dbReference>
<dbReference type="PANTHER" id="PTHR30511">
    <property type="entry name" value="ALANINE RACEMASE"/>
    <property type="match status" value="1"/>
</dbReference>
<proteinExistence type="inferred from homology"/>
<evidence type="ECO:0000256" key="5">
    <source>
        <dbReference type="PIRSR" id="PIRSR600821-50"/>
    </source>
</evidence>
<dbReference type="HAMAP" id="MF_01201">
    <property type="entry name" value="Ala_racemase"/>
    <property type="match status" value="1"/>
</dbReference>
<reference evidence="8 9" key="1">
    <citation type="journal article" date="2016" name="Nat. Commun.">
        <title>Thousands of microbial genomes shed light on interconnected biogeochemical processes in an aquifer system.</title>
        <authorList>
            <person name="Anantharaman K."/>
            <person name="Brown C.T."/>
            <person name="Hug L.A."/>
            <person name="Sharon I."/>
            <person name="Castelle C.J."/>
            <person name="Probst A.J."/>
            <person name="Thomas B.C."/>
            <person name="Singh A."/>
            <person name="Wilkins M.J."/>
            <person name="Karaoz U."/>
            <person name="Brodie E.L."/>
            <person name="Williams K.H."/>
            <person name="Hubbard S.S."/>
            <person name="Banfield J.F."/>
        </authorList>
    </citation>
    <scope>NUCLEOTIDE SEQUENCE [LARGE SCALE GENOMIC DNA]</scope>
</reference>
<dbReference type="SUPFAM" id="SSF50621">
    <property type="entry name" value="Alanine racemase C-terminal domain-like"/>
    <property type="match status" value="1"/>
</dbReference>
<dbReference type="Gene3D" id="3.20.20.10">
    <property type="entry name" value="Alanine racemase"/>
    <property type="match status" value="1"/>
</dbReference>
<name>A0A1F7W5U9_9BACT</name>
<sequence length="379" mass="41707">MGTHKTWVEIDERALARNIETLKSLLRPGVRFCAVLKANAYGHGLTEVARIAARTGVNAFAVDNVDEALVLRSMLPSALIIVLGYTLRDRLPDAVSADIHLTVYDKETVLALEAVASERAKIASIHLKIETGTSRQGVLPDLVNDLLIEIRRCSHVSLAGTSTHFANVEDTTDTRYANQQFSLFQKCVGIIRKAGFEPEWIHCACSAALVLYPDTHGTLVRSGISMYGIWSSRLTEETVRRHNVSVQLEPVLAWKTRIIQIKSLPAGTPVGYGLSETLRKNSRIAVLPIGYWDGFDRGLSSVGEVLVGGTRCKVVGRICMNMTMIDVSAVPQVEVEQEVVLIGRSGRFVIHADEIADRIGTIPYEVMTRINPMLPRIVV</sequence>
<dbReference type="EC" id="5.1.1.1" evidence="4"/>
<dbReference type="SUPFAM" id="SSF51419">
    <property type="entry name" value="PLP-binding barrel"/>
    <property type="match status" value="1"/>
</dbReference>
<feature type="binding site" evidence="4 6">
    <location>
        <position position="320"/>
    </location>
    <ligand>
        <name>substrate</name>
    </ligand>
</feature>
<dbReference type="PRINTS" id="PR00992">
    <property type="entry name" value="ALARACEMASE"/>
</dbReference>
<feature type="active site" description="Proton acceptor; specific for L-alanine" evidence="4">
    <location>
        <position position="272"/>
    </location>
</feature>
<dbReference type="FunFam" id="3.20.20.10:FF:000002">
    <property type="entry name" value="Alanine racemase"/>
    <property type="match status" value="1"/>
</dbReference>
<comment type="pathway">
    <text evidence="4">Amino-acid biosynthesis; D-alanine biosynthesis; D-alanine from L-alanine: step 1/1.</text>
</comment>
<dbReference type="NCBIfam" id="TIGR00492">
    <property type="entry name" value="alr"/>
    <property type="match status" value="1"/>
</dbReference>
<dbReference type="PROSITE" id="PS00395">
    <property type="entry name" value="ALANINE_RACEMASE"/>
    <property type="match status" value="1"/>
</dbReference>
<evidence type="ECO:0000256" key="4">
    <source>
        <dbReference type="HAMAP-Rule" id="MF_01201"/>
    </source>
</evidence>
<dbReference type="Pfam" id="PF00842">
    <property type="entry name" value="Ala_racemase_C"/>
    <property type="match status" value="1"/>
</dbReference>
<evidence type="ECO:0000256" key="6">
    <source>
        <dbReference type="PIRSR" id="PIRSR600821-52"/>
    </source>
</evidence>